<accession>A0AAV5TV30</accession>
<gene>
    <name evidence="3" type="ORF">PENTCL1PPCAC_20452</name>
</gene>
<keyword evidence="1" id="KW-0812">Transmembrane</keyword>
<feature type="transmembrane region" description="Helical" evidence="1">
    <location>
        <begin position="6"/>
        <end position="26"/>
    </location>
</feature>
<evidence type="ECO:0000313" key="3">
    <source>
        <dbReference type="EMBL" id="GMS98277.1"/>
    </source>
</evidence>
<keyword evidence="4" id="KW-1185">Reference proteome</keyword>
<feature type="domain" description="F-box" evidence="2">
    <location>
        <begin position="30"/>
        <end position="77"/>
    </location>
</feature>
<dbReference type="CDD" id="cd09917">
    <property type="entry name" value="F-box_SF"/>
    <property type="match status" value="1"/>
</dbReference>
<proteinExistence type="predicted"/>
<evidence type="ECO:0000313" key="4">
    <source>
        <dbReference type="Proteomes" id="UP001432027"/>
    </source>
</evidence>
<keyword evidence="1" id="KW-1133">Transmembrane helix</keyword>
<dbReference type="AlphaFoldDB" id="A0AAV5TV30"/>
<comment type="caution">
    <text evidence="3">The sequence shown here is derived from an EMBL/GenBank/DDBJ whole genome shotgun (WGS) entry which is preliminary data.</text>
</comment>
<feature type="non-terminal residue" evidence="3">
    <location>
        <position position="1"/>
    </location>
</feature>
<dbReference type="InterPro" id="IPR001810">
    <property type="entry name" value="F-box_dom"/>
</dbReference>
<organism evidence="3 4">
    <name type="scientific">Pristionchus entomophagus</name>
    <dbReference type="NCBI Taxonomy" id="358040"/>
    <lineage>
        <taxon>Eukaryota</taxon>
        <taxon>Metazoa</taxon>
        <taxon>Ecdysozoa</taxon>
        <taxon>Nematoda</taxon>
        <taxon>Chromadorea</taxon>
        <taxon>Rhabditida</taxon>
        <taxon>Rhabditina</taxon>
        <taxon>Diplogasteromorpha</taxon>
        <taxon>Diplogasteroidea</taxon>
        <taxon>Neodiplogasteridae</taxon>
        <taxon>Pristionchus</taxon>
    </lineage>
</organism>
<protein>
    <recommendedName>
        <fullName evidence="2">F-box domain-containing protein</fullName>
    </recommendedName>
</protein>
<name>A0AAV5TV30_9BILA</name>
<keyword evidence="1" id="KW-0472">Membrane</keyword>
<evidence type="ECO:0000259" key="2">
    <source>
        <dbReference type="PROSITE" id="PS50181"/>
    </source>
</evidence>
<evidence type="ECO:0000256" key="1">
    <source>
        <dbReference type="SAM" id="Phobius"/>
    </source>
</evidence>
<dbReference type="Proteomes" id="UP001432027">
    <property type="component" value="Unassembled WGS sequence"/>
</dbReference>
<sequence>CTFRSNVNYFYCLIFSFNFLFINLPVNPTKMDILKLPDVFLRDLLKYIEIKDRMRLRLTCRAFEELVADTHAGYFNLGFFSRDMNTSIFMGTTRMIEIDFSDEQLEELIDRRQRLYTGITFGNFQFMLDGKPSTMEFLREFTKKWKIENISFVAHNEQQLESSLQLLSNFPGSEVSLALCFHPGTEKLLSLQPMDILQLYPTNDVPRQISVDFFFTLLSKHKNLILKNLSMLTSADWKRVSLIISEEARERSVILLFDETDVQTWLNEYGFTASAQAGDTHGEFEIIKMLEAPDENDDEIELRYRKCKIMIGQS</sequence>
<dbReference type="Pfam" id="PF00646">
    <property type="entry name" value="F-box"/>
    <property type="match status" value="1"/>
</dbReference>
<feature type="non-terminal residue" evidence="3">
    <location>
        <position position="314"/>
    </location>
</feature>
<dbReference type="EMBL" id="BTSX01000005">
    <property type="protein sequence ID" value="GMS98277.1"/>
    <property type="molecule type" value="Genomic_DNA"/>
</dbReference>
<reference evidence="3" key="1">
    <citation type="submission" date="2023-10" db="EMBL/GenBank/DDBJ databases">
        <title>Genome assembly of Pristionchus species.</title>
        <authorList>
            <person name="Yoshida K."/>
            <person name="Sommer R.J."/>
        </authorList>
    </citation>
    <scope>NUCLEOTIDE SEQUENCE</scope>
    <source>
        <strain evidence="3">RS0144</strain>
    </source>
</reference>
<dbReference type="PROSITE" id="PS50181">
    <property type="entry name" value="FBOX"/>
    <property type="match status" value="1"/>
</dbReference>